<gene>
    <name evidence="2" type="ORF">NYM_LOCUS9851</name>
</gene>
<proteinExistence type="predicted"/>
<accession>A0A5K0Z8R4</accession>
<dbReference type="EMBL" id="LR721778">
    <property type="protein sequence ID" value="VVV86807.1"/>
    <property type="molecule type" value="Genomic_DNA"/>
</dbReference>
<name>A0A5K0Z8R4_9MAGN</name>
<evidence type="ECO:0000313" key="2">
    <source>
        <dbReference type="EMBL" id="VVV86807.1"/>
    </source>
</evidence>
<sequence length="91" mass="10161">MRPSLYPEGMAVRESHDSSGKHCQVRQMSGSCPDGTVPILRRTMLLSEEHQNFYTYASKSFIGKHSSTIFNPNSTRSLPLLNASHKVKHAS</sequence>
<reference evidence="2" key="1">
    <citation type="submission" date="2019-09" db="EMBL/GenBank/DDBJ databases">
        <authorList>
            <person name="Zhang L."/>
        </authorList>
    </citation>
    <scope>NUCLEOTIDE SEQUENCE</scope>
</reference>
<organism evidence="2">
    <name type="scientific">Nymphaea colorata</name>
    <name type="common">pocket water lily</name>
    <dbReference type="NCBI Taxonomy" id="210225"/>
    <lineage>
        <taxon>Eukaryota</taxon>
        <taxon>Viridiplantae</taxon>
        <taxon>Streptophyta</taxon>
        <taxon>Embryophyta</taxon>
        <taxon>Tracheophyta</taxon>
        <taxon>Spermatophyta</taxon>
        <taxon>Magnoliopsida</taxon>
        <taxon>Nymphaeales</taxon>
        <taxon>Nymphaeaceae</taxon>
        <taxon>Nymphaea</taxon>
    </lineage>
</organism>
<feature type="compositionally biased region" description="Basic and acidic residues" evidence="1">
    <location>
        <begin position="11"/>
        <end position="20"/>
    </location>
</feature>
<evidence type="ECO:0000256" key="1">
    <source>
        <dbReference type="SAM" id="MobiDB-lite"/>
    </source>
</evidence>
<protein>
    <recommendedName>
        <fullName evidence="3">Neprosin activation peptide domain-containing protein</fullName>
    </recommendedName>
</protein>
<evidence type="ECO:0008006" key="3">
    <source>
        <dbReference type="Google" id="ProtNLM"/>
    </source>
</evidence>
<feature type="region of interest" description="Disordered" evidence="1">
    <location>
        <begin position="1"/>
        <end position="34"/>
    </location>
</feature>
<dbReference type="AlphaFoldDB" id="A0A5K0Z8R4"/>